<gene>
    <name evidence="6" type="ORF">HMPREF9156_01001</name>
</gene>
<dbReference type="STRING" id="857290.HMPREF9156_01001"/>
<dbReference type="RefSeq" id="WP_007148065.1">
    <property type="nucleotide sequence ID" value="NZ_AKCI01000001.1"/>
</dbReference>
<dbReference type="eggNOG" id="COG1879">
    <property type="taxonomic scope" value="Bacteria"/>
</dbReference>
<evidence type="ECO:0000256" key="1">
    <source>
        <dbReference type="ARBA" id="ARBA00004196"/>
    </source>
</evidence>
<evidence type="ECO:0000313" key="6">
    <source>
        <dbReference type="EMBL" id="EJD64506.1"/>
    </source>
</evidence>
<dbReference type="Gene3D" id="3.40.50.2300">
    <property type="match status" value="2"/>
</dbReference>
<dbReference type="HOGENOM" id="CLU_037628_3_2_11"/>
<evidence type="ECO:0000256" key="4">
    <source>
        <dbReference type="SAM" id="SignalP"/>
    </source>
</evidence>
<evidence type="ECO:0000259" key="5">
    <source>
        <dbReference type="Pfam" id="PF13407"/>
    </source>
</evidence>
<feature type="domain" description="Periplasmic binding protein" evidence="5">
    <location>
        <begin position="42"/>
        <end position="293"/>
    </location>
</feature>
<dbReference type="EMBL" id="AGZS01000006">
    <property type="protein sequence ID" value="EJD64506.1"/>
    <property type="molecule type" value="Genomic_DNA"/>
</dbReference>
<evidence type="ECO:0000256" key="2">
    <source>
        <dbReference type="ARBA" id="ARBA00007639"/>
    </source>
</evidence>
<feature type="signal peptide" evidence="4">
    <location>
        <begin position="1"/>
        <end position="25"/>
    </location>
</feature>
<proteinExistence type="inferred from homology"/>
<dbReference type="GO" id="GO:0030313">
    <property type="term" value="C:cell envelope"/>
    <property type="evidence" value="ECO:0007669"/>
    <property type="project" value="UniProtKB-SubCell"/>
</dbReference>
<keyword evidence="7" id="KW-1185">Reference proteome</keyword>
<sequence>MINKHIKKIATAALAVACTAGLMFGLSGCSQGSSGGKDKVTLLVSTLNNPFFVDLRDGAQEEAKKLGVDLQVSDAQNDSATQQNQAQNAQSQGVRAVIINPVDSDAAAPAVATLRGSSIPVVSVDRSVTGEEVNAHIASDNVAGGAQAARKLAEGMGKKGKVIILQGTPGAASTRDRGKGFKDEIRKYPDIKVVAEQTANFDRTEALNVTSNLMQSNPDATAVYAENDEMALGAIQALGSKAGKDVQVFGFDGTADGLKAVESGTMLGTIAQQPKELGRKAVRAAYDLIRNKKVEKIQSIAVKTVTKENVADFK</sequence>
<comment type="subcellular location">
    <subcellularLocation>
        <location evidence="1">Cell envelope</location>
    </subcellularLocation>
</comment>
<dbReference type="InterPro" id="IPR025997">
    <property type="entry name" value="SBP_2_dom"/>
</dbReference>
<dbReference type="InterPro" id="IPR028082">
    <property type="entry name" value="Peripla_BP_I"/>
</dbReference>
<dbReference type="Proteomes" id="UP000006415">
    <property type="component" value="Unassembled WGS sequence"/>
</dbReference>
<feature type="chain" id="PRO_5039350370" description="Periplasmic binding protein domain-containing protein" evidence="4">
    <location>
        <begin position="26"/>
        <end position="314"/>
    </location>
</feature>
<dbReference type="PANTHER" id="PTHR46847:SF1">
    <property type="entry name" value="D-ALLOSE-BINDING PERIPLASMIC PROTEIN-RELATED"/>
    <property type="match status" value="1"/>
</dbReference>
<dbReference type="GO" id="GO:0030246">
    <property type="term" value="F:carbohydrate binding"/>
    <property type="evidence" value="ECO:0007669"/>
    <property type="project" value="UniProtKB-ARBA"/>
</dbReference>
<dbReference type="PANTHER" id="PTHR46847">
    <property type="entry name" value="D-ALLOSE-BINDING PERIPLASMIC PROTEIN-RELATED"/>
    <property type="match status" value="1"/>
</dbReference>
<dbReference type="AlphaFoldDB" id="J0WZH1"/>
<protein>
    <recommendedName>
        <fullName evidence="5">Periplasmic binding protein domain-containing protein</fullName>
    </recommendedName>
</protein>
<comment type="similarity">
    <text evidence="2">Belongs to the bacterial solute-binding protein 2 family.</text>
</comment>
<dbReference type="CDD" id="cd06323">
    <property type="entry name" value="PBP1_ribose_binding"/>
    <property type="match status" value="1"/>
</dbReference>
<evidence type="ECO:0000256" key="3">
    <source>
        <dbReference type="ARBA" id="ARBA00022729"/>
    </source>
</evidence>
<comment type="caution">
    <text evidence="6">The sequence shown here is derived from an EMBL/GenBank/DDBJ whole genome shotgun (WGS) entry which is preliminary data.</text>
</comment>
<dbReference type="PROSITE" id="PS51257">
    <property type="entry name" value="PROKAR_LIPOPROTEIN"/>
    <property type="match status" value="1"/>
</dbReference>
<dbReference type="SUPFAM" id="SSF53822">
    <property type="entry name" value="Periplasmic binding protein-like I"/>
    <property type="match status" value="1"/>
</dbReference>
<organism evidence="6 7">
    <name type="scientific">Scardovia wiggsiae F0424</name>
    <dbReference type="NCBI Taxonomy" id="857290"/>
    <lineage>
        <taxon>Bacteria</taxon>
        <taxon>Bacillati</taxon>
        <taxon>Actinomycetota</taxon>
        <taxon>Actinomycetes</taxon>
        <taxon>Bifidobacteriales</taxon>
        <taxon>Bifidobacteriaceae</taxon>
        <taxon>Scardovia</taxon>
    </lineage>
</organism>
<keyword evidence="3 4" id="KW-0732">Signal</keyword>
<evidence type="ECO:0000313" key="7">
    <source>
        <dbReference type="Proteomes" id="UP000006415"/>
    </source>
</evidence>
<accession>J0WZH1</accession>
<name>J0WZH1_9BIFI</name>
<reference evidence="6 7" key="1">
    <citation type="submission" date="2012-01" db="EMBL/GenBank/DDBJ databases">
        <title>The Genome Sequence of Scardovia wiggsiae F0424.</title>
        <authorList>
            <consortium name="The Broad Institute Genome Sequencing Platform"/>
            <person name="Earl A."/>
            <person name="Ward D."/>
            <person name="Feldgarden M."/>
            <person name="Gevers D."/>
            <person name="Izard J."/>
            <person name="Ganesan A."/>
            <person name="Baranova O.V."/>
            <person name="Blanton J.M."/>
            <person name="Tanner A.C."/>
            <person name="Mathney J."/>
            <person name="Dewhirst F.E."/>
            <person name="Young S.K."/>
            <person name="Zeng Q."/>
            <person name="Gargeya S."/>
            <person name="Fitzgerald M."/>
            <person name="Haas B."/>
            <person name="Abouelleil A."/>
            <person name="Alvarado L."/>
            <person name="Arachchi H.M."/>
            <person name="Berlin A."/>
            <person name="Chapman S.B."/>
            <person name="Gearin G."/>
            <person name="Goldberg J."/>
            <person name="Griggs A."/>
            <person name="Gujja S."/>
            <person name="Hansen M."/>
            <person name="Heiman D."/>
            <person name="Howarth C."/>
            <person name="Larimer J."/>
            <person name="Lui A."/>
            <person name="MacDonald P.J.P."/>
            <person name="McCowen C."/>
            <person name="Montmayeur A."/>
            <person name="Murphy C."/>
            <person name="Neiman D."/>
            <person name="Pearson M."/>
            <person name="Priest M."/>
            <person name="Roberts A."/>
            <person name="Saif S."/>
            <person name="Shea T."/>
            <person name="Sisk P."/>
            <person name="Stolte C."/>
            <person name="Sykes S."/>
            <person name="Wortman J."/>
            <person name="Nusbaum C."/>
            <person name="Birren B."/>
        </authorList>
    </citation>
    <scope>NUCLEOTIDE SEQUENCE [LARGE SCALE GENOMIC DNA]</scope>
    <source>
        <strain evidence="6 7">F0424</strain>
    </source>
</reference>
<dbReference type="OrthoDB" id="9813037at2"/>
<dbReference type="Pfam" id="PF13407">
    <property type="entry name" value="Peripla_BP_4"/>
    <property type="match status" value="1"/>
</dbReference>